<protein>
    <submittedName>
        <fullName evidence="9">D-alanyl-lipoteichoic acid acyltransferase DltB, MBOAT superfamily</fullName>
    </submittedName>
</protein>
<proteinExistence type="inferred from homology"/>
<evidence type="ECO:0000256" key="5">
    <source>
        <dbReference type="ARBA" id="ARBA00022989"/>
    </source>
</evidence>
<dbReference type="InterPro" id="IPR004299">
    <property type="entry name" value="MBOAT_fam"/>
</dbReference>
<evidence type="ECO:0000256" key="1">
    <source>
        <dbReference type="ARBA" id="ARBA00004651"/>
    </source>
</evidence>
<evidence type="ECO:0000256" key="8">
    <source>
        <dbReference type="SAM" id="Phobius"/>
    </source>
</evidence>
<keyword evidence="7 9" id="KW-0808">Transferase</keyword>
<dbReference type="PANTHER" id="PTHR13285:SF18">
    <property type="entry name" value="PROTEIN-CYSTEINE N-PALMITOYLTRANSFERASE RASP"/>
    <property type="match status" value="1"/>
</dbReference>
<evidence type="ECO:0000256" key="4">
    <source>
        <dbReference type="ARBA" id="ARBA00022692"/>
    </source>
</evidence>
<evidence type="ECO:0000256" key="6">
    <source>
        <dbReference type="ARBA" id="ARBA00023136"/>
    </source>
</evidence>
<dbReference type="Proteomes" id="UP000199354">
    <property type="component" value="Unassembled WGS sequence"/>
</dbReference>
<feature type="transmembrane region" description="Helical" evidence="8">
    <location>
        <begin position="227"/>
        <end position="245"/>
    </location>
</feature>
<keyword evidence="4 8" id="KW-0812">Transmembrane</keyword>
<evidence type="ECO:0000256" key="2">
    <source>
        <dbReference type="ARBA" id="ARBA00010323"/>
    </source>
</evidence>
<feature type="transmembrane region" description="Helical" evidence="8">
    <location>
        <begin position="371"/>
        <end position="388"/>
    </location>
</feature>
<evidence type="ECO:0000256" key="3">
    <source>
        <dbReference type="ARBA" id="ARBA00022475"/>
    </source>
</evidence>
<reference evidence="9 10" key="1">
    <citation type="submission" date="2016-10" db="EMBL/GenBank/DDBJ databases">
        <authorList>
            <person name="de Groot N.N."/>
        </authorList>
    </citation>
    <scope>NUCLEOTIDE SEQUENCE [LARGE SCALE GENOMIC DNA]</scope>
    <source>
        <strain evidence="9 10">CGMCC 1.7031</strain>
    </source>
</reference>
<dbReference type="GO" id="GO:0016746">
    <property type="term" value="F:acyltransferase activity"/>
    <property type="evidence" value="ECO:0007669"/>
    <property type="project" value="UniProtKB-KW"/>
</dbReference>
<dbReference type="RefSeq" id="WP_091144645.1">
    <property type="nucleotide sequence ID" value="NZ_FMVF01000012.1"/>
</dbReference>
<feature type="transmembrane region" description="Helical" evidence="8">
    <location>
        <begin position="455"/>
        <end position="476"/>
    </location>
</feature>
<dbReference type="OrthoDB" id="9805788at2"/>
<dbReference type="InterPro" id="IPR028362">
    <property type="entry name" value="AlgI"/>
</dbReference>
<comment type="subcellular location">
    <subcellularLocation>
        <location evidence="1">Cell membrane</location>
        <topology evidence="1">Multi-pass membrane protein</topology>
    </subcellularLocation>
</comment>
<dbReference type="EMBL" id="FMVF01000012">
    <property type="protein sequence ID" value="SCY83881.1"/>
    <property type="molecule type" value="Genomic_DNA"/>
</dbReference>
<dbReference type="Pfam" id="PF03062">
    <property type="entry name" value="MBOAT"/>
    <property type="match status" value="1"/>
</dbReference>
<feature type="transmembrane region" description="Helical" evidence="8">
    <location>
        <begin position="117"/>
        <end position="141"/>
    </location>
</feature>
<keyword evidence="5 8" id="KW-1133">Transmembrane helix</keyword>
<name>A0A1G5J7F1_9FLAO</name>
<feature type="transmembrane region" description="Helical" evidence="8">
    <location>
        <begin position="315"/>
        <end position="338"/>
    </location>
</feature>
<dbReference type="PIRSF" id="PIRSF500217">
    <property type="entry name" value="AlgI"/>
    <property type="match status" value="1"/>
</dbReference>
<gene>
    <name evidence="9" type="ORF">SAMN02927903_02568</name>
</gene>
<dbReference type="PANTHER" id="PTHR13285">
    <property type="entry name" value="ACYLTRANSFERASE"/>
    <property type="match status" value="1"/>
</dbReference>
<feature type="transmembrane region" description="Helical" evidence="8">
    <location>
        <begin position="5"/>
        <end position="22"/>
    </location>
</feature>
<organism evidence="9 10">
    <name type="scientific">Flavobacterium caeni</name>
    <dbReference type="NCBI Taxonomy" id="490189"/>
    <lineage>
        <taxon>Bacteria</taxon>
        <taxon>Pseudomonadati</taxon>
        <taxon>Bacteroidota</taxon>
        <taxon>Flavobacteriia</taxon>
        <taxon>Flavobacteriales</taxon>
        <taxon>Flavobacteriaceae</taxon>
        <taxon>Flavobacterium</taxon>
    </lineage>
</organism>
<dbReference type="InterPro" id="IPR051085">
    <property type="entry name" value="MB_O-acyltransferase"/>
</dbReference>
<keyword evidence="7 9" id="KW-0012">Acyltransferase</keyword>
<accession>A0A1G5J7F1</accession>
<comment type="similarity">
    <text evidence="2 7">Belongs to the membrane-bound acyltransferase family.</text>
</comment>
<dbReference type="AlphaFoldDB" id="A0A1G5J7F1"/>
<evidence type="ECO:0000313" key="10">
    <source>
        <dbReference type="Proteomes" id="UP000199354"/>
    </source>
</evidence>
<feature type="transmembrane region" description="Helical" evidence="8">
    <location>
        <begin position="78"/>
        <end position="97"/>
    </location>
</feature>
<dbReference type="GO" id="GO:0042121">
    <property type="term" value="P:alginic acid biosynthetic process"/>
    <property type="evidence" value="ECO:0007669"/>
    <property type="project" value="InterPro"/>
</dbReference>
<feature type="transmembrane region" description="Helical" evidence="8">
    <location>
        <begin position="153"/>
        <end position="171"/>
    </location>
</feature>
<sequence length="478" mass="55579">MLFNTVNFAVFLPVVLALYWLVTQRNLKLQNVLLLAASYFFYACWDVRFLALLIFSTGLDYYTGIKIHDARGKKAKKFWLWLSLAINLGFLGIFKYYNFFVESFADGIALFGARPNVWLLDLILPVGISFYTFHGISYIVDIYRGKISPERNFVNYSVFVSFFPLLVAGPIERATHLLPQIRNKRIFSSAQFNDGLRQILWGLVKKVVIADNCGVFVDDIFSHSDTYSGSTLVLGAILFSFQLYGDFSGYSDIALGTARLFGIELLRNFSFPYFSRDIAEFWRRWHMSLTTWFKDYVYIPLGGSKSSKWFNIRNVFIIFLLSGIWHGASWKFVCWAMINALYFLPLLLANRNRKHLEIVAYDRMFPTPREVWQMVATFMLTVFSRIFFRADDVHHAFAFIKRAFSESLLTIPQVIPTRVLLLIAVFMVIEWTGRRGGYAIAHTFEKAPKPLQWSFYYVLVFAVFYCSNSGQQFIYFQF</sequence>
<dbReference type="STRING" id="490189.SAMN02927903_02568"/>
<feature type="transmembrane region" description="Helical" evidence="8">
    <location>
        <begin position="408"/>
        <end position="429"/>
    </location>
</feature>
<feature type="transmembrane region" description="Helical" evidence="8">
    <location>
        <begin position="34"/>
        <end position="57"/>
    </location>
</feature>
<evidence type="ECO:0000256" key="7">
    <source>
        <dbReference type="PIRNR" id="PIRNR016636"/>
    </source>
</evidence>
<dbReference type="PIRSF" id="PIRSF016636">
    <property type="entry name" value="AlgI_DltB"/>
    <property type="match status" value="1"/>
</dbReference>
<evidence type="ECO:0000313" key="9">
    <source>
        <dbReference type="EMBL" id="SCY83881.1"/>
    </source>
</evidence>
<keyword evidence="6 7" id="KW-0472">Membrane</keyword>
<dbReference type="InterPro" id="IPR024194">
    <property type="entry name" value="Ac/AlaTfrase_AlgI/DltB"/>
</dbReference>
<dbReference type="GO" id="GO:0005886">
    <property type="term" value="C:plasma membrane"/>
    <property type="evidence" value="ECO:0007669"/>
    <property type="project" value="UniProtKB-SubCell"/>
</dbReference>
<keyword evidence="3 7" id="KW-1003">Cell membrane</keyword>
<keyword evidence="10" id="KW-1185">Reference proteome</keyword>